<dbReference type="InterPro" id="IPR042530">
    <property type="entry name" value="EME1/EME2_C"/>
</dbReference>
<evidence type="ECO:0000256" key="6">
    <source>
        <dbReference type="ARBA" id="ARBA00022763"/>
    </source>
</evidence>
<evidence type="ECO:0000256" key="11">
    <source>
        <dbReference type="ARBA" id="ARBA00023242"/>
    </source>
</evidence>
<dbReference type="GO" id="GO:0000712">
    <property type="term" value="P:resolution of meiotic recombination intermediates"/>
    <property type="evidence" value="ECO:0007669"/>
    <property type="project" value="TreeGrafter"/>
</dbReference>
<keyword evidence="12" id="KW-0469">Meiosis</keyword>
<evidence type="ECO:0000256" key="2">
    <source>
        <dbReference type="ARBA" id="ARBA00004123"/>
    </source>
</evidence>
<keyword evidence="11" id="KW-0539">Nucleus</keyword>
<dbReference type="GO" id="GO:0008821">
    <property type="term" value="F:crossover junction DNA endonuclease activity"/>
    <property type="evidence" value="ECO:0007669"/>
    <property type="project" value="TreeGrafter"/>
</dbReference>
<proteinExistence type="predicted"/>
<keyword evidence="5" id="KW-0255">Endonuclease</keyword>
<dbReference type="GO" id="GO:0005634">
    <property type="term" value="C:nucleus"/>
    <property type="evidence" value="ECO:0007669"/>
    <property type="project" value="UniProtKB-SubCell"/>
</dbReference>
<dbReference type="GO" id="GO:0031573">
    <property type="term" value="P:mitotic intra-S DNA damage checkpoint signaling"/>
    <property type="evidence" value="ECO:0007669"/>
    <property type="project" value="TreeGrafter"/>
</dbReference>
<dbReference type="InterPro" id="IPR047524">
    <property type="entry name" value="XPF_nuclease_EME1_plant/arthr"/>
</dbReference>
<dbReference type="Proteomes" id="UP000183832">
    <property type="component" value="Unassembled WGS sequence"/>
</dbReference>
<evidence type="ECO:0000256" key="9">
    <source>
        <dbReference type="ARBA" id="ARBA00023172"/>
    </source>
</evidence>
<evidence type="ECO:0000313" key="13">
    <source>
        <dbReference type="EMBL" id="CRK93273.1"/>
    </source>
</evidence>
<dbReference type="PANTHER" id="PTHR21077:SF5">
    <property type="entry name" value="CROSSOVER JUNCTION ENDONUCLEASE MMS4"/>
    <property type="match status" value="1"/>
</dbReference>
<dbReference type="GO" id="GO:0046872">
    <property type="term" value="F:metal ion binding"/>
    <property type="evidence" value="ECO:0007669"/>
    <property type="project" value="UniProtKB-KW"/>
</dbReference>
<organism evidence="13 14">
    <name type="scientific">Clunio marinus</name>
    <dbReference type="NCBI Taxonomy" id="568069"/>
    <lineage>
        <taxon>Eukaryota</taxon>
        <taxon>Metazoa</taxon>
        <taxon>Ecdysozoa</taxon>
        <taxon>Arthropoda</taxon>
        <taxon>Hexapoda</taxon>
        <taxon>Insecta</taxon>
        <taxon>Pterygota</taxon>
        <taxon>Neoptera</taxon>
        <taxon>Endopterygota</taxon>
        <taxon>Diptera</taxon>
        <taxon>Nematocera</taxon>
        <taxon>Chironomoidea</taxon>
        <taxon>Chironomidae</taxon>
        <taxon>Clunio</taxon>
    </lineage>
</organism>
<accession>A0A1J1I4G6</accession>
<keyword evidence="10" id="KW-0234">DNA repair</keyword>
<keyword evidence="7" id="KW-0378">Hydrolase</keyword>
<evidence type="ECO:0000256" key="7">
    <source>
        <dbReference type="ARBA" id="ARBA00022801"/>
    </source>
</evidence>
<evidence type="ECO:0000256" key="10">
    <source>
        <dbReference type="ARBA" id="ARBA00023204"/>
    </source>
</evidence>
<dbReference type="STRING" id="568069.A0A1J1I4G6"/>
<dbReference type="GO" id="GO:0006302">
    <property type="term" value="P:double-strand break repair"/>
    <property type="evidence" value="ECO:0007669"/>
    <property type="project" value="TreeGrafter"/>
</dbReference>
<evidence type="ECO:0000256" key="4">
    <source>
        <dbReference type="ARBA" id="ARBA00022723"/>
    </source>
</evidence>
<keyword evidence="8" id="KW-0460">Magnesium</keyword>
<keyword evidence="14" id="KW-1185">Reference proteome</keyword>
<dbReference type="InterPro" id="IPR033310">
    <property type="entry name" value="Mms4/EME1/EME2"/>
</dbReference>
<dbReference type="GO" id="GO:0048476">
    <property type="term" value="C:Holliday junction resolvase complex"/>
    <property type="evidence" value="ECO:0007669"/>
    <property type="project" value="InterPro"/>
</dbReference>
<comment type="cofactor">
    <cofactor evidence="1">
        <name>Mg(2+)</name>
        <dbReference type="ChEBI" id="CHEBI:18420"/>
    </cofactor>
</comment>
<keyword evidence="9" id="KW-0233">DNA recombination</keyword>
<reference evidence="13 14" key="1">
    <citation type="submission" date="2015-04" db="EMBL/GenBank/DDBJ databases">
        <authorList>
            <person name="Syromyatnikov M.Y."/>
            <person name="Popov V.N."/>
        </authorList>
    </citation>
    <scope>NUCLEOTIDE SEQUENCE [LARGE SCALE GENOMIC DNA]</scope>
</reference>
<keyword evidence="3" id="KW-0540">Nuclease</keyword>
<evidence type="ECO:0000256" key="12">
    <source>
        <dbReference type="ARBA" id="ARBA00023254"/>
    </source>
</evidence>
<sequence length="320" mass="36347">MTDDKISKKELKRIEIQKRKFQLEQDRVTRPGECNKFITAVIDAKIVNKTVGSKILSSLKEIEIKAKVSNSTISNTITWKRLINKRIITDSGEVIEFDKIEQNEPHLLIILSAEEFVKVSKENQLLSIVQTAQSDFSLNLKSTTLIIYGLKDFCRKKKNVIGIKETEIKLTQLMLLANCSHRLHETPDDIALAVTQMSKAIAEEPFKSKQNKKLDQEQLYLTSEVKVNANENSDSLARLWHAQLTTFPKVTYEVAQSITKEYPLPKVLIEAYKSSTSPATMLANIPIIKTGPLAKNRRIGPELSRKIYTLVRSQNPEDII</sequence>
<dbReference type="AlphaFoldDB" id="A0A1J1I4G6"/>
<evidence type="ECO:0000256" key="8">
    <source>
        <dbReference type="ARBA" id="ARBA00022842"/>
    </source>
</evidence>
<dbReference type="Pfam" id="PF21292">
    <property type="entry name" value="EME1-MUS81_C"/>
    <property type="match status" value="1"/>
</dbReference>
<dbReference type="Gene3D" id="1.10.150.670">
    <property type="entry name" value="Crossover junction endonuclease EME1, DNA-binding domain"/>
    <property type="match status" value="1"/>
</dbReference>
<keyword evidence="4" id="KW-0479">Metal-binding</keyword>
<evidence type="ECO:0000256" key="1">
    <source>
        <dbReference type="ARBA" id="ARBA00001946"/>
    </source>
</evidence>
<dbReference type="PANTHER" id="PTHR21077">
    <property type="entry name" value="EME1 PROTEIN"/>
    <property type="match status" value="1"/>
</dbReference>
<dbReference type="OrthoDB" id="343092at2759"/>
<dbReference type="Gene3D" id="3.40.50.10130">
    <property type="match status" value="1"/>
</dbReference>
<protein>
    <submittedName>
        <fullName evidence="13">CLUMA_CG006816, isoform A</fullName>
    </submittedName>
</protein>
<dbReference type="EMBL" id="CVRI01000037">
    <property type="protein sequence ID" value="CRK93273.1"/>
    <property type="molecule type" value="Genomic_DNA"/>
</dbReference>
<evidence type="ECO:0000256" key="3">
    <source>
        <dbReference type="ARBA" id="ARBA00022722"/>
    </source>
</evidence>
<dbReference type="GO" id="GO:0031297">
    <property type="term" value="P:replication fork processing"/>
    <property type="evidence" value="ECO:0007669"/>
    <property type="project" value="TreeGrafter"/>
</dbReference>
<gene>
    <name evidence="13" type="ORF">CLUMA_CG006816</name>
</gene>
<comment type="subcellular location">
    <subcellularLocation>
        <location evidence="2">Nucleus</location>
    </subcellularLocation>
</comment>
<evidence type="ECO:0000313" key="14">
    <source>
        <dbReference type="Proteomes" id="UP000183832"/>
    </source>
</evidence>
<keyword evidence="6" id="KW-0227">DNA damage</keyword>
<evidence type="ECO:0000256" key="5">
    <source>
        <dbReference type="ARBA" id="ARBA00022759"/>
    </source>
</evidence>
<name>A0A1J1I4G6_9DIPT</name>
<dbReference type="CDD" id="cd20083">
    <property type="entry name" value="XPF_nuclease_EME"/>
    <property type="match status" value="1"/>
</dbReference>